<dbReference type="Gene3D" id="1.10.3290.10">
    <property type="entry name" value="Fido-like domain"/>
    <property type="match status" value="1"/>
</dbReference>
<dbReference type="PANTHER" id="PTHR13504">
    <property type="entry name" value="FIDO DOMAIN-CONTAINING PROTEIN DDB_G0283145"/>
    <property type="match status" value="1"/>
</dbReference>
<dbReference type="EMBL" id="MFBN01000024">
    <property type="protein sequence ID" value="OGD95203.1"/>
    <property type="molecule type" value="Genomic_DNA"/>
</dbReference>
<feature type="binding site" evidence="3">
    <location>
        <begin position="213"/>
        <end position="220"/>
    </location>
    <ligand>
        <name>ATP</name>
        <dbReference type="ChEBI" id="CHEBI:30616"/>
    </ligand>
</feature>
<protein>
    <submittedName>
        <fullName evidence="5">Cell filamentation protein Fic</fullName>
    </submittedName>
</protein>
<dbReference type="Proteomes" id="UP000178336">
    <property type="component" value="Unassembled WGS sequence"/>
</dbReference>
<feature type="active site" evidence="2">
    <location>
        <position position="209"/>
    </location>
</feature>
<dbReference type="STRING" id="1797724.A3A48_02115"/>
<dbReference type="InterPro" id="IPR025758">
    <property type="entry name" value="Fic/DOC_N"/>
</dbReference>
<evidence type="ECO:0000256" key="2">
    <source>
        <dbReference type="PIRSR" id="PIRSR640198-1"/>
    </source>
</evidence>
<feature type="binding site" evidence="1">
    <location>
        <position position="209"/>
    </location>
    <ligand>
        <name>ATP</name>
        <dbReference type="ChEBI" id="CHEBI:30616"/>
    </ligand>
</feature>
<keyword evidence="1" id="KW-0547">Nucleotide-binding</keyword>
<gene>
    <name evidence="5" type="ORF">A3A48_02115</name>
</gene>
<organism evidence="5 6">
    <name type="scientific">Candidatus Curtissbacteria bacterium RIFCSPLOWO2_01_FULL_37_9</name>
    <dbReference type="NCBI Taxonomy" id="1797724"/>
    <lineage>
        <taxon>Bacteria</taxon>
        <taxon>Candidatus Curtissiibacteriota</taxon>
    </lineage>
</organism>
<reference evidence="5 6" key="1">
    <citation type="journal article" date="2016" name="Nat. Commun.">
        <title>Thousands of microbial genomes shed light on interconnected biogeochemical processes in an aquifer system.</title>
        <authorList>
            <person name="Anantharaman K."/>
            <person name="Brown C.T."/>
            <person name="Hug L.A."/>
            <person name="Sharon I."/>
            <person name="Castelle C.J."/>
            <person name="Probst A.J."/>
            <person name="Thomas B.C."/>
            <person name="Singh A."/>
            <person name="Wilkins M.J."/>
            <person name="Karaoz U."/>
            <person name="Brodie E.L."/>
            <person name="Williams K.H."/>
            <person name="Hubbard S.S."/>
            <person name="Banfield J.F."/>
        </authorList>
    </citation>
    <scope>NUCLEOTIDE SEQUENCE [LARGE SCALE GENOMIC DNA]</scope>
</reference>
<evidence type="ECO:0000313" key="5">
    <source>
        <dbReference type="EMBL" id="OGD95203.1"/>
    </source>
</evidence>
<feature type="binding site" evidence="1">
    <location>
        <position position="251"/>
    </location>
    <ligand>
        <name>ATP</name>
        <dbReference type="ChEBI" id="CHEBI:30616"/>
    </ligand>
</feature>
<dbReference type="InterPro" id="IPR026287">
    <property type="entry name" value="SoFic-like"/>
</dbReference>
<feature type="binding site" evidence="1">
    <location>
        <position position="77"/>
    </location>
    <ligand>
        <name>ATP</name>
        <dbReference type="ChEBI" id="CHEBI:30616"/>
    </ligand>
</feature>
<comment type="caution">
    <text evidence="5">The sequence shown here is derived from an EMBL/GenBank/DDBJ whole genome shotgun (WGS) entry which is preliminary data.</text>
</comment>
<feature type="binding site" evidence="1">
    <location>
        <begin position="214"/>
        <end position="220"/>
    </location>
    <ligand>
        <name>ATP</name>
        <dbReference type="ChEBI" id="CHEBI:30616"/>
    </ligand>
</feature>
<feature type="domain" description="Fido" evidence="4">
    <location>
        <begin position="123"/>
        <end position="273"/>
    </location>
</feature>
<dbReference type="Pfam" id="PF02661">
    <property type="entry name" value="Fic"/>
    <property type="match status" value="1"/>
</dbReference>
<sequence>MENFKSGTYKQQNQYKSFSPSLINRDFDLEDKKITVLLGQAMRFLGELNAYSHLVPDVDFFIQMHVVREATKSSMIEGTKTGVDEAVLPKEEINPEKRDDWDEVQNYIHAMNYAIAQLQQLPLSIRLIKETHKILLSGVRGKHKMPGELRKSQNWIGGSALSDAFFIPPPQEEVPDLLTDLEKFWHNKNLAIPVLVKIAISHYQFETIHPFLDGNGRIGRLLITLQLVESGILTKPTLYLSAFFEKNRSAYYDSLTMVRQTHGLEQWVKFFLNGLIDTASDGINTFKNIVSLRQRYETKIMTLGARAKNAQRLLLYMFSRPVLNNKIVEREFHISFNSANRLIKSLTDLGLLEEITGYSRNRLFVLKEYLDLFKK</sequence>
<dbReference type="PANTHER" id="PTHR13504:SF38">
    <property type="entry name" value="FIDO DOMAIN-CONTAINING PROTEIN"/>
    <property type="match status" value="1"/>
</dbReference>
<dbReference type="SUPFAM" id="SSF140931">
    <property type="entry name" value="Fic-like"/>
    <property type="match status" value="1"/>
</dbReference>
<evidence type="ECO:0000313" key="6">
    <source>
        <dbReference type="Proteomes" id="UP000178336"/>
    </source>
</evidence>
<dbReference type="InterPro" id="IPR036597">
    <property type="entry name" value="Fido-like_dom_sf"/>
</dbReference>
<dbReference type="GO" id="GO:0005524">
    <property type="term" value="F:ATP binding"/>
    <property type="evidence" value="ECO:0007669"/>
    <property type="project" value="UniProtKB-KW"/>
</dbReference>
<keyword evidence="1" id="KW-0067">ATP-binding</keyword>
<evidence type="ECO:0000256" key="3">
    <source>
        <dbReference type="PIRSR" id="PIRSR640198-2"/>
    </source>
</evidence>
<proteinExistence type="predicted"/>
<feature type="binding site" evidence="3">
    <location>
        <begin position="251"/>
        <end position="252"/>
    </location>
    <ligand>
        <name>ATP</name>
        <dbReference type="ChEBI" id="CHEBI:30616"/>
    </ligand>
</feature>
<dbReference type="Pfam" id="PF13784">
    <property type="entry name" value="Fic_N"/>
    <property type="match status" value="1"/>
</dbReference>
<dbReference type="AlphaFoldDB" id="A0A1F5GTJ8"/>
<dbReference type="PIRSF" id="PIRSF038925">
    <property type="entry name" value="AMP-prot_trans"/>
    <property type="match status" value="1"/>
</dbReference>
<evidence type="ECO:0000256" key="1">
    <source>
        <dbReference type="PIRSR" id="PIRSR038925-1"/>
    </source>
</evidence>
<accession>A0A1F5GTJ8</accession>
<dbReference type="InterPro" id="IPR003812">
    <property type="entry name" value="Fido"/>
</dbReference>
<name>A0A1F5GTJ8_9BACT</name>
<dbReference type="PROSITE" id="PS51459">
    <property type="entry name" value="FIDO"/>
    <property type="match status" value="1"/>
</dbReference>
<dbReference type="InterPro" id="IPR040198">
    <property type="entry name" value="Fido_containing"/>
</dbReference>
<evidence type="ECO:0000259" key="4">
    <source>
        <dbReference type="PROSITE" id="PS51459"/>
    </source>
</evidence>